<keyword evidence="3" id="KW-1185">Reference proteome</keyword>
<feature type="compositionally biased region" description="Basic and acidic residues" evidence="1">
    <location>
        <begin position="62"/>
        <end position="72"/>
    </location>
</feature>
<evidence type="ECO:0000313" key="2">
    <source>
        <dbReference type="EMBL" id="URE26189.1"/>
    </source>
</evidence>
<dbReference type="EMBL" id="CP097510">
    <property type="protein sequence ID" value="URE26189.1"/>
    <property type="molecule type" value="Genomic_DNA"/>
</dbReference>
<dbReference type="OrthoDB" id="1922626at2759"/>
<name>A0A9E7H2B9_9LILI</name>
<accession>A0A9E7H2B9</accession>
<gene>
    <name evidence="2" type="ORF">MUK42_06991</name>
</gene>
<feature type="region of interest" description="Disordered" evidence="1">
    <location>
        <begin position="50"/>
        <end position="72"/>
    </location>
</feature>
<sequence>MRANTLFTSRRFYLLICHCRSRVSDTRAQIYLPVLPFSLSLVGVRFASSGKHRRCESPPPLDRPRSQKREQE</sequence>
<organism evidence="2 3">
    <name type="scientific">Musa troglodytarum</name>
    <name type="common">fe'i banana</name>
    <dbReference type="NCBI Taxonomy" id="320322"/>
    <lineage>
        <taxon>Eukaryota</taxon>
        <taxon>Viridiplantae</taxon>
        <taxon>Streptophyta</taxon>
        <taxon>Embryophyta</taxon>
        <taxon>Tracheophyta</taxon>
        <taxon>Spermatophyta</taxon>
        <taxon>Magnoliopsida</taxon>
        <taxon>Liliopsida</taxon>
        <taxon>Zingiberales</taxon>
        <taxon>Musaceae</taxon>
        <taxon>Musa</taxon>
    </lineage>
</organism>
<protein>
    <submittedName>
        <fullName evidence="2">Uncharacterized protein</fullName>
    </submittedName>
</protein>
<evidence type="ECO:0000313" key="3">
    <source>
        <dbReference type="Proteomes" id="UP001055439"/>
    </source>
</evidence>
<dbReference type="AlphaFoldDB" id="A0A9E7H2B9"/>
<dbReference type="EMBL" id="CP097510">
    <property type="protein sequence ID" value="URE26183.1"/>
    <property type="molecule type" value="Genomic_DNA"/>
</dbReference>
<dbReference type="Proteomes" id="UP001055439">
    <property type="component" value="Chromosome 8"/>
</dbReference>
<proteinExistence type="predicted"/>
<evidence type="ECO:0000256" key="1">
    <source>
        <dbReference type="SAM" id="MobiDB-lite"/>
    </source>
</evidence>
<reference evidence="2" key="1">
    <citation type="submission" date="2022-05" db="EMBL/GenBank/DDBJ databases">
        <title>The Musa troglodytarum L. genome provides insights into the mechanism of non-climacteric behaviour and enrichment of carotenoids.</title>
        <authorList>
            <person name="Wang J."/>
        </authorList>
    </citation>
    <scope>NUCLEOTIDE SEQUENCE</scope>
    <source>
        <tissue evidence="2">Leaf</tissue>
    </source>
</reference>